<dbReference type="GO" id="GO:0022857">
    <property type="term" value="F:transmembrane transporter activity"/>
    <property type="evidence" value="ECO:0007669"/>
    <property type="project" value="InterPro"/>
</dbReference>
<feature type="transmembrane region" description="Helical" evidence="8">
    <location>
        <begin position="778"/>
        <end position="797"/>
    </location>
</feature>
<feature type="transmembrane region" description="Helical" evidence="8">
    <location>
        <begin position="838"/>
        <end position="859"/>
    </location>
</feature>
<comment type="similarity">
    <text evidence="2">Belongs to the resistance-nodulation-cell division (RND) (TC 2.A.6) family. MmpL subfamily.</text>
</comment>
<keyword evidence="4 8" id="KW-0812">Transmembrane</keyword>
<feature type="domain" description="Membrane transport protein MMPL" evidence="9">
    <location>
        <begin position="639"/>
        <end position="946"/>
    </location>
</feature>
<comment type="subcellular location">
    <subcellularLocation>
        <location evidence="1">Cell membrane</location>
        <topology evidence="1">Multi-pass membrane protein</topology>
    </subcellularLocation>
</comment>
<evidence type="ECO:0000256" key="5">
    <source>
        <dbReference type="ARBA" id="ARBA00022989"/>
    </source>
</evidence>
<accession>A0A3D9S9G7</accession>
<dbReference type="PANTHER" id="PTHR33406:SF6">
    <property type="entry name" value="MEMBRANE PROTEIN YDGH-RELATED"/>
    <property type="match status" value="1"/>
</dbReference>
<dbReference type="PRINTS" id="PR00702">
    <property type="entry name" value="ACRIFLAVINRP"/>
</dbReference>
<keyword evidence="3" id="KW-1003">Cell membrane</keyword>
<feature type="transmembrane region" description="Helical" evidence="8">
    <location>
        <begin position="880"/>
        <end position="901"/>
    </location>
</feature>
<feature type="transmembrane region" description="Helical" evidence="8">
    <location>
        <begin position="241"/>
        <end position="262"/>
    </location>
</feature>
<feature type="transmembrane region" description="Helical" evidence="8">
    <location>
        <begin position="907"/>
        <end position="937"/>
    </location>
</feature>
<gene>
    <name evidence="10" type="ORF">A8990_11329</name>
</gene>
<evidence type="ECO:0000256" key="4">
    <source>
        <dbReference type="ARBA" id="ARBA00022692"/>
    </source>
</evidence>
<dbReference type="EMBL" id="QTTN01000013">
    <property type="protein sequence ID" value="REE85112.1"/>
    <property type="molecule type" value="Genomic_DNA"/>
</dbReference>
<dbReference type="InterPro" id="IPR004869">
    <property type="entry name" value="MMPL_dom"/>
</dbReference>
<feature type="region of interest" description="Disordered" evidence="7">
    <location>
        <begin position="954"/>
        <end position="975"/>
    </location>
</feature>
<evidence type="ECO:0000256" key="1">
    <source>
        <dbReference type="ARBA" id="ARBA00004651"/>
    </source>
</evidence>
<dbReference type="InterPro" id="IPR001036">
    <property type="entry name" value="Acrflvin-R"/>
</dbReference>
<evidence type="ECO:0000256" key="7">
    <source>
        <dbReference type="SAM" id="MobiDB-lite"/>
    </source>
</evidence>
<evidence type="ECO:0000313" key="10">
    <source>
        <dbReference type="EMBL" id="REE85112.1"/>
    </source>
</evidence>
<feature type="transmembrane region" description="Helical" evidence="8">
    <location>
        <begin position="804"/>
        <end position="826"/>
    </location>
</feature>
<name>A0A3D9S9G7_9BACL</name>
<proteinExistence type="inferred from homology"/>
<evidence type="ECO:0000259" key="9">
    <source>
        <dbReference type="Pfam" id="PF03176"/>
    </source>
</evidence>
<dbReference type="OrthoDB" id="9782006at2"/>
<feature type="transmembrane region" description="Helical" evidence="8">
    <location>
        <begin position="290"/>
        <end position="312"/>
    </location>
</feature>
<dbReference type="Gene3D" id="1.10.287.950">
    <property type="entry name" value="Methyl-accepting chemotaxis protein"/>
    <property type="match status" value="1"/>
</dbReference>
<evidence type="ECO:0000256" key="6">
    <source>
        <dbReference type="ARBA" id="ARBA00023136"/>
    </source>
</evidence>
<keyword evidence="11" id="KW-1185">Reference proteome</keyword>
<feature type="transmembrane region" description="Helical" evidence="8">
    <location>
        <begin position="12"/>
        <end position="31"/>
    </location>
</feature>
<sequence>MTERLIRGLAKAKWAIIIGWLVITVASVLTLPNLQDIVRQTEQKFIPADSESVVAKQLLERINPETTVKSSAIIVFSRKNGLTEQDRAWLKSKVDELSKLKADQGFKSVQSAYETPELASKFRSKDGTTELVIVGFTRADNDTLTQDAVDIVASRLDGAPSGTKIELTGSAPIGKDFQSSSEEGLKKTELLTVVLVLVILLIVFRSPVAPFIPLITIGLSLVITTGLVAAATHLGMPVSSFTQSFLIAVMFGAGTDYCILLIQRFREELGHDGDKVEALVRTMRTVGKTVAYSASTVFVAFFLIGFAQFGLYQSAVGVAIGVAVTLLAGLTLTPALLMVFGKATFWPSKNVGHGHGESKLWKGMAALAARRPVAILLVTVLLLTPLTLLYHNKRSFDDLAEIDPKLGSVQGFRQVEHSFGSGEVFPLSVALTSSESMRTPAALAALETASASVAKLNGVKEVRSAVRPLGEQLKDLTVSDQLTKTTDALKQMKDGVDKVAGGLQSASGSLDSGQDDVQKLTDGLRTMASKTTEAQKGLQQIYGGLEQASQGASGMESGLKQSTNVSDSMSGNLQALLKKYPDLAKEPEMQQLIGKQKGLSGGLHQLQSGASQLAASFTQLNPGVQSVTSGLGQLAAGQNDAADGTAKLGSGLKELTSGLKDGANGLADISNGLTTVSDAQKSIGDSQIPGWNLPQAALETPEMQQALDYYISKDGKTAKLDIVLAVNPYSQEALTTVEQIRDALHGSLGGSSIAKAQIYISGTSAQINELKDISKKDFTRTGTFVLIGIFIVLMILLRSIIAPLYVLLSLGFNFLVTMGIVEWIFVDLLGKEGLSWSASFFVFLIIVALGVDYSIFLMARFKEEYRPRGITYAMTKAMSTTGGVIISAAVIMGGTFAALMLSGVNTLLQIGAGIVIGLILYATVFMGLVIPALANLFGEANWWPFRKLAPQAQSQAEADTAAEAKPKSKQTPELT</sequence>
<feature type="domain" description="Membrane transport protein MMPL" evidence="9">
    <location>
        <begin position="45"/>
        <end position="374"/>
    </location>
</feature>
<dbReference type="GO" id="GO:0005886">
    <property type="term" value="C:plasma membrane"/>
    <property type="evidence" value="ECO:0007669"/>
    <property type="project" value="UniProtKB-SubCell"/>
</dbReference>
<feature type="transmembrane region" description="Helical" evidence="8">
    <location>
        <begin position="318"/>
        <end position="340"/>
    </location>
</feature>
<organism evidence="10 11">
    <name type="scientific">Paenibacillus taihuensis</name>
    <dbReference type="NCBI Taxonomy" id="1156355"/>
    <lineage>
        <taxon>Bacteria</taxon>
        <taxon>Bacillati</taxon>
        <taxon>Bacillota</taxon>
        <taxon>Bacilli</taxon>
        <taxon>Bacillales</taxon>
        <taxon>Paenibacillaceae</taxon>
        <taxon>Paenibacillus</taxon>
    </lineage>
</organism>
<evidence type="ECO:0000256" key="3">
    <source>
        <dbReference type="ARBA" id="ARBA00022475"/>
    </source>
</evidence>
<comment type="caution">
    <text evidence="10">The sequence shown here is derived from an EMBL/GenBank/DDBJ whole genome shotgun (WGS) entry which is preliminary data.</text>
</comment>
<dbReference type="InterPro" id="IPR050545">
    <property type="entry name" value="Mycobact_MmpL"/>
</dbReference>
<keyword evidence="6 8" id="KW-0472">Membrane</keyword>
<feature type="transmembrane region" description="Helical" evidence="8">
    <location>
        <begin position="211"/>
        <end position="235"/>
    </location>
</feature>
<protein>
    <submittedName>
        <fullName evidence="10">RND superfamily putative drug exporter</fullName>
    </submittedName>
</protein>
<dbReference type="Proteomes" id="UP000256304">
    <property type="component" value="Unassembled WGS sequence"/>
</dbReference>
<dbReference type="SUPFAM" id="SSF82866">
    <property type="entry name" value="Multidrug efflux transporter AcrB transmembrane domain"/>
    <property type="match status" value="2"/>
</dbReference>
<evidence type="ECO:0000256" key="2">
    <source>
        <dbReference type="ARBA" id="ARBA00010157"/>
    </source>
</evidence>
<feature type="transmembrane region" description="Helical" evidence="8">
    <location>
        <begin position="372"/>
        <end position="390"/>
    </location>
</feature>
<dbReference type="Gene3D" id="1.20.1640.10">
    <property type="entry name" value="Multidrug efflux transporter AcrB transmembrane domain"/>
    <property type="match status" value="2"/>
</dbReference>
<dbReference type="Pfam" id="PF03176">
    <property type="entry name" value="MMPL"/>
    <property type="match status" value="2"/>
</dbReference>
<reference evidence="10 11" key="1">
    <citation type="submission" date="2018-08" db="EMBL/GenBank/DDBJ databases">
        <title>Genomic Encyclopedia of Type Strains, Phase III (KMG-III): the genomes of soil and plant-associated and newly described type strains.</title>
        <authorList>
            <person name="Whitman W."/>
        </authorList>
    </citation>
    <scope>NUCLEOTIDE SEQUENCE [LARGE SCALE GENOMIC DNA]</scope>
    <source>
        <strain evidence="10 11">CGMCC 1.10966</strain>
    </source>
</reference>
<evidence type="ECO:0000256" key="8">
    <source>
        <dbReference type="SAM" id="Phobius"/>
    </source>
</evidence>
<dbReference type="RefSeq" id="WP_116189425.1">
    <property type="nucleotide sequence ID" value="NZ_QTTN01000013.1"/>
</dbReference>
<dbReference type="AlphaFoldDB" id="A0A3D9S9G7"/>
<keyword evidence="5 8" id="KW-1133">Transmembrane helix</keyword>
<dbReference type="PANTHER" id="PTHR33406">
    <property type="entry name" value="MEMBRANE PROTEIN MJ1562-RELATED"/>
    <property type="match status" value="1"/>
</dbReference>
<evidence type="ECO:0000313" key="11">
    <source>
        <dbReference type="Proteomes" id="UP000256304"/>
    </source>
</evidence>